<name>A0A5Y3W118_SALDZ</name>
<organism evidence="2">
    <name type="scientific">Salmonella diarizonae</name>
    <dbReference type="NCBI Taxonomy" id="59204"/>
    <lineage>
        <taxon>Bacteria</taxon>
        <taxon>Pseudomonadati</taxon>
        <taxon>Pseudomonadota</taxon>
        <taxon>Gammaproteobacteria</taxon>
        <taxon>Enterobacterales</taxon>
        <taxon>Enterobacteriaceae</taxon>
        <taxon>Salmonella</taxon>
    </lineage>
</organism>
<evidence type="ECO:0000313" key="2">
    <source>
        <dbReference type="EMBL" id="ECJ4377624.1"/>
    </source>
</evidence>
<dbReference type="Proteomes" id="UP000839781">
    <property type="component" value="Unassembled WGS sequence"/>
</dbReference>
<dbReference type="EMBL" id="AAIYJF010000005">
    <property type="protein sequence ID" value="ECJ4377624.1"/>
    <property type="molecule type" value="Genomic_DNA"/>
</dbReference>
<protein>
    <submittedName>
        <fullName evidence="2">MFS transporter</fullName>
    </submittedName>
</protein>
<reference evidence="2" key="1">
    <citation type="submission" date="2018-05" db="EMBL/GenBank/DDBJ databases">
        <authorList>
            <person name="Ashton P.M."/>
            <person name="Dallman T."/>
            <person name="Nair S."/>
            <person name="De Pinna E."/>
            <person name="Peters T."/>
            <person name="Grant K."/>
        </authorList>
    </citation>
    <scope>NUCLEOTIDE SEQUENCE [LARGE SCALE GENOMIC DNA]</scope>
    <source>
        <strain evidence="2">474878</strain>
    </source>
</reference>
<gene>
    <name evidence="2" type="ORF">DLB95_10130</name>
</gene>
<dbReference type="AlphaFoldDB" id="A0A5Y3W118"/>
<sequence>MGSHLMQRLNAFADAFSFFLLWLQNSPVILSLLAGLTLPFIFHLPREERKNAPFWLKSVACVSIFFFISGTLSPLTVQGLSYFFKSLDNNILFSVPLWIMTMIFTAAGLIFHITVRRLLAGEIDNLRHRMIKKSRL</sequence>
<feature type="transmembrane region" description="Helical" evidence="1">
    <location>
        <begin position="20"/>
        <end position="42"/>
    </location>
</feature>
<comment type="caution">
    <text evidence="2">The sequence shown here is derived from an EMBL/GenBank/DDBJ whole genome shotgun (WGS) entry which is preliminary data.</text>
</comment>
<evidence type="ECO:0000256" key="1">
    <source>
        <dbReference type="SAM" id="Phobius"/>
    </source>
</evidence>
<keyword evidence="1" id="KW-1133">Transmembrane helix</keyword>
<accession>A0A5Y3W118</accession>
<keyword evidence="1" id="KW-0812">Transmembrane</keyword>
<keyword evidence="1" id="KW-0472">Membrane</keyword>
<feature type="transmembrane region" description="Helical" evidence="1">
    <location>
        <begin position="97"/>
        <end position="119"/>
    </location>
</feature>
<proteinExistence type="predicted"/>
<feature type="transmembrane region" description="Helical" evidence="1">
    <location>
        <begin position="54"/>
        <end position="77"/>
    </location>
</feature>
<feature type="non-terminal residue" evidence="2">
    <location>
        <position position="136"/>
    </location>
</feature>